<dbReference type="Proteomes" id="UP001627284">
    <property type="component" value="Unassembled WGS sequence"/>
</dbReference>
<dbReference type="EMBL" id="JBJKTR010000004">
    <property type="protein sequence ID" value="KAL3370678.1"/>
    <property type="molecule type" value="Genomic_DNA"/>
</dbReference>
<comment type="caution">
    <text evidence="1">The sequence shown here is derived from an EMBL/GenBank/DDBJ whole genome shotgun (WGS) entry which is preliminary data.</text>
</comment>
<dbReference type="AlphaFoldDB" id="A0ABD2UPA8"/>
<keyword evidence="2" id="KW-1185">Reference proteome</keyword>
<reference evidence="1 2" key="1">
    <citation type="submission" date="2024-05" db="EMBL/GenBank/DDBJ databases">
        <title>De novo assembly of an allotetraploid wild potato.</title>
        <authorList>
            <person name="Hosaka A.J."/>
        </authorList>
    </citation>
    <scope>NUCLEOTIDE SEQUENCE [LARGE SCALE GENOMIC DNA]</scope>
    <source>
        <tissue evidence="1">Young leaves</tissue>
    </source>
</reference>
<organism evidence="1 2">
    <name type="scientific">Solanum stoloniferum</name>
    <dbReference type="NCBI Taxonomy" id="62892"/>
    <lineage>
        <taxon>Eukaryota</taxon>
        <taxon>Viridiplantae</taxon>
        <taxon>Streptophyta</taxon>
        <taxon>Embryophyta</taxon>
        <taxon>Tracheophyta</taxon>
        <taxon>Spermatophyta</taxon>
        <taxon>Magnoliopsida</taxon>
        <taxon>eudicotyledons</taxon>
        <taxon>Gunneridae</taxon>
        <taxon>Pentapetalae</taxon>
        <taxon>asterids</taxon>
        <taxon>lamiids</taxon>
        <taxon>Solanales</taxon>
        <taxon>Solanaceae</taxon>
        <taxon>Solanoideae</taxon>
        <taxon>Solaneae</taxon>
        <taxon>Solanum</taxon>
    </lineage>
</organism>
<sequence length="105" mass="12342">MDRIRNSYSLNNISSLKNLSTIRLFCEGYESFSSLEFVNCCEKLQKLWLRGRIEKLPHLFPNSITMMLLWDSVLTEDPMPILEMLPKPKESPIDLGLRRKRNNVQ</sequence>
<evidence type="ECO:0000313" key="2">
    <source>
        <dbReference type="Proteomes" id="UP001627284"/>
    </source>
</evidence>
<accession>A0ABD2UPA8</accession>
<proteinExistence type="predicted"/>
<evidence type="ECO:0000313" key="1">
    <source>
        <dbReference type="EMBL" id="KAL3370678.1"/>
    </source>
</evidence>
<protein>
    <submittedName>
        <fullName evidence="1">Uncharacterized protein</fullName>
    </submittedName>
</protein>
<name>A0ABD2UPA8_9SOLN</name>
<gene>
    <name evidence="1" type="ORF">AABB24_007634</name>
</gene>